<accession>A0AAN6QGQ5</accession>
<keyword evidence="1" id="KW-0732">Signal</keyword>
<dbReference type="AlphaFoldDB" id="A0AAN6QGQ5"/>
<evidence type="ECO:0000256" key="1">
    <source>
        <dbReference type="SAM" id="SignalP"/>
    </source>
</evidence>
<dbReference type="Pfam" id="PF14273">
    <property type="entry name" value="DUF4360"/>
    <property type="match status" value="1"/>
</dbReference>
<organism evidence="2 3">
    <name type="scientific">Canariomyces notabilis</name>
    <dbReference type="NCBI Taxonomy" id="2074819"/>
    <lineage>
        <taxon>Eukaryota</taxon>
        <taxon>Fungi</taxon>
        <taxon>Dikarya</taxon>
        <taxon>Ascomycota</taxon>
        <taxon>Pezizomycotina</taxon>
        <taxon>Sordariomycetes</taxon>
        <taxon>Sordariomycetidae</taxon>
        <taxon>Sordariales</taxon>
        <taxon>Chaetomiaceae</taxon>
        <taxon>Canariomyces</taxon>
    </lineage>
</organism>
<feature type="signal peptide" evidence="1">
    <location>
        <begin position="1"/>
        <end position="30"/>
    </location>
</feature>
<name>A0AAN6QGQ5_9PEZI</name>
<evidence type="ECO:0000313" key="2">
    <source>
        <dbReference type="EMBL" id="KAK4109326.1"/>
    </source>
</evidence>
<comment type="caution">
    <text evidence="2">The sequence shown here is derived from an EMBL/GenBank/DDBJ whole genome shotgun (WGS) entry which is preliminary data.</text>
</comment>
<gene>
    <name evidence="2" type="ORF">N656DRAFT_831718</name>
</gene>
<evidence type="ECO:0000313" key="3">
    <source>
        <dbReference type="Proteomes" id="UP001302812"/>
    </source>
</evidence>
<reference evidence="2" key="1">
    <citation type="journal article" date="2023" name="Mol. Phylogenet. Evol.">
        <title>Genome-scale phylogeny and comparative genomics of the fungal order Sordariales.</title>
        <authorList>
            <person name="Hensen N."/>
            <person name="Bonometti L."/>
            <person name="Westerberg I."/>
            <person name="Brannstrom I.O."/>
            <person name="Guillou S."/>
            <person name="Cros-Aarteil S."/>
            <person name="Calhoun S."/>
            <person name="Haridas S."/>
            <person name="Kuo A."/>
            <person name="Mondo S."/>
            <person name="Pangilinan J."/>
            <person name="Riley R."/>
            <person name="LaButti K."/>
            <person name="Andreopoulos B."/>
            <person name="Lipzen A."/>
            <person name="Chen C."/>
            <person name="Yan M."/>
            <person name="Daum C."/>
            <person name="Ng V."/>
            <person name="Clum A."/>
            <person name="Steindorff A."/>
            <person name="Ohm R.A."/>
            <person name="Martin F."/>
            <person name="Silar P."/>
            <person name="Natvig D.O."/>
            <person name="Lalanne C."/>
            <person name="Gautier V."/>
            <person name="Ament-Velasquez S.L."/>
            <person name="Kruys A."/>
            <person name="Hutchinson M.I."/>
            <person name="Powell A.J."/>
            <person name="Barry K."/>
            <person name="Miller A.N."/>
            <person name="Grigoriev I.V."/>
            <person name="Debuchy R."/>
            <person name="Gladieux P."/>
            <person name="Hiltunen Thoren M."/>
            <person name="Johannesson H."/>
        </authorList>
    </citation>
    <scope>NUCLEOTIDE SEQUENCE</scope>
    <source>
        <strain evidence="2">CBS 508.74</strain>
    </source>
</reference>
<dbReference type="Proteomes" id="UP001302812">
    <property type="component" value="Unassembled WGS sequence"/>
</dbReference>
<dbReference type="GeneID" id="89942762"/>
<feature type="chain" id="PRO_5042987404" evidence="1">
    <location>
        <begin position="31"/>
        <end position="261"/>
    </location>
</feature>
<dbReference type="InterPro" id="IPR025649">
    <property type="entry name" value="DUF4360"/>
</dbReference>
<dbReference type="RefSeq" id="XP_064666896.1">
    <property type="nucleotide sequence ID" value="XM_064818636.1"/>
</dbReference>
<reference evidence="2" key="2">
    <citation type="submission" date="2023-05" db="EMBL/GenBank/DDBJ databases">
        <authorList>
            <consortium name="Lawrence Berkeley National Laboratory"/>
            <person name="Steindorff A."/>
            <person name="Hensen N."/>
            <person name="Bonometti L."/>
            <person name="Westerberg I."/>
            <person name="Brannstrom I.O."/>
            <person name="Guillou S."/>
            <person name="Cros-Aarteil S."/>
            <person name="Calhoun S."/>
            <person name="Haridas S."/>
            <person name="Kuo A."/>
            <person name="Mondo S."/>
            <person name="Pangilinan J."/>
            <person name="Riley R."/>
            <person name="Labutti K."/>
            <person name="Andreopoulos B."/>
            <person name="Lipzen A."/>
            <person name="Chen C."/>
            <person name="Yanf M."/>
            <person name="Daum C."/>
            <person name="Ng V."/>
            <person name="Clum A."/>
            <person name="Ohm R."/>
            <person name="Martin F."/>
            <person name="Silar P."/>
            <person name="Natvig D."/>
            <person name="Lalanne C."/>
            <person name="Gautier V."/>
            <person name="Ament-Velasquez S.L."/>
            <person name="Kruys A."/>
            <person name="Hutchinson M.I."/>
            <person name="Powell A.J."/>
            <person name="Barry K."/>
            <person name="Miller A.N."/>
            <person name="Grigoriev I.V."/>
            <person name="Debuchy R."/>
            <person name="Gladieux P."/>
            <person name="Thoren M.H."/>
            <person name="Johannesson H."/>
        </authorList>
    </citation>
    <scope>NUCLEOTIDE SEQUENCE</scope>
    <source>
        <strain evidence="2">CBS 508.74</strain>
    </source>
</reference>
<protein>
    <submittedName>
        <fullName evidence="2">Uncharacterized protein</fullName>
    </submittedName>
</protein>
<dbReference type="EMBL" id="MU853357">
    <property type="protein sequence ID" value="KAK4109326.1"/>
    <property type="molecule type" value="Genomic_DNA"/>
</dbReference>
<proteinExistence type="predicted"/>
<keyword evidence="3" id="KW-1185">Reference proteome</keyword>
<sequence>MPDVLKMAPQLPSVLSFLQILIHTVAVAAGKPTEFRIAEPKTVCPFNVAWQVNQDLSALELVYTSKHSALASVGHGESQVDSHYECLAWMSFYHSAHNTSLHIPSADVEGTVSLGEGVVAKVTTSIFWDQDQRLCLLTLALVSNQQNFSSVQISGPTSDKAPLSAHVTNSTEMNSPSCDGKPGINGTRNGASDRMFVRLGLAVEKKQDAPPSAAGNIGQTLKLVFNLVWTDGCALGHWMCMYDRTGALYCPKLCDDGRVCG</sequence>